<dbReference type="EMBL" id="JAHUTI010090716">
    <property type="protein sequence ID" value="MED6261767.1"/>
    <property type="molecule type" value="Genomic_DNA"/>
</dbReference>
<name>A0ABU7CFM4_9TELE</name>
<sequence>LPCEYCRGPGRCCVFIVPVSNCFTTRCCWSPGDERTQVQIIIINCGGADSSQVKPKQKTSSSLRQDPHSRKMPDSSSAILGFLPDPLIWFPPLQLHSSSLLGDAAFPLVPAVYLSCRKKEINFLNLHSVS</sequence>
<feature type="compositionally biased region" description="Polar residues" evidence="1">
    <location>
        <begin position="49"/>
        <end position="64"/>
    </location>
</feature>
<evidence type="ECO:0000256" key="1">
    <source>
        <dbReference type="SAM" id="MobiDB-lite"/>
    </source>
</evidence>
<proteinExistence type="predicted"/>
<dbReference type="Proteomes" id="UP001345963">
    <property type="component" value="Unassembled WGS sequence"/>
</dbReference>
<protein>
    <submittedName>
        <fullName evidence="2">Uncharacterized protein</fullName>
    </submittedName>
</protein>
<evidence type="ECO:0000313" key="2">
    <source>
        <dbReference type="EMBL" id="MED6261767.1"/>
    </source>
</evidence>
<evidence type="ECO:0000313" key="3">
    <source>
        <dbReference type="Proteomes" id="UP001345963"/>
    </source>
</evidence>
<feature type="non-terminal residue" evidence="2">
    <location>
        <position position="1"/>
    </location>
</feature>
<reference evidence="2 3" key="1">
    <citation type="submission" date="2021-07" db="EMBL/GenBank/DDBJ databases">
        <authorList>
            <person name="Palmer J.M."/>
        </authorList>
    </citation>
    <scope>NUCLEOTIDE SEQUENCE [LARGE SCALE GENOMIC DNA]</scope>
    <source>
        <strain evidence="2 3">AT_MEX2019</strain>
        <tissue evidence="2">Muscle</tissue>
    </source>
</reference>
<gene>
    <name evidence="2" type="ORF">ATANTOWER_009750</name>
</gene>
<feature type="region of interest" description="Disordered" evidence="1">
    <location>
        <begin position="49"/>
        <end position="76"/>
    </location>
</feature>
<comment type="caution">
    <text evidence="2">The sequence shown here is derived from an EMBL/GenBank/DDBJ whole genome shotgun (WGS) entry which is preliminary data.</text>
</comment>
<keyword evidence="3" id="KW-1185">Reference proteome</keyword>
<organism evidence="2 3">
    <name type="scientific">Ataeniobius toweri</name>
    <dbReference type="NCBI Taxonomy" id="208326"/>
    <lineage>
        <taxon>Eukaryota</taxon>
        <taxon>Metazoa</taxon>
        <taxon>Chordata</taxon>
        <taxon>Craniata</taxon>
        <taxon>Vertebrata</taxon>
        <taxon>Euteleostomi</taxon>
        <taxon>Actinopterygii</taxon>
        <taxon>Neopterygii</taxon>
        <taxon>Teleostei</taxon>
        <taxon>Neoteleostei</taxon>
        <taxon>Acanthomorphata</taxon>
        <taxon>Ovalentaria</taxon>
        <taxon>Atherinomorphae</taxon>
        <taxon>Cyprinodontiformes</taxon>
        <taxon>Goodeidae</taxon>
        <taxon>Ataeniobius</taxon>
    </lineage>
</organism>
<accession>A0ABU7CFM4</accession>